<evidence type="ECO:0000313" key="3">
    <source>
        <dbReference type="Proteomes" id="UP000597507"/>
    </source>
</evidence>
<feature type="transmembrane region" description="Helical" evidence="1">
    <location>
        <begin position="20"/>
        <end position="39"/>
    </location>
</feature>
<keyword evidence="1" id="KW-1133">Transmembrane helix</keyword>
<keyword evidence="1" id="KW-0472">Membrane</keyword>
<dbReference type="EMBL" id="BMKS01000001">
    <property type="protein sequence ID" value="GGG18202.1"/>
    <property type="molecule type" value="Genomic_DNA"/>
</dbReference>
<sequence length="347" mass="37729">MFPSARFEPRRAGRQRHLAAWASALSAWAISVLLLHWFYATHLQREEQAAEFAALERAAAMAEAVEQGVLRKLDFVEGLHELLQLRERLDRAGDTAGAAAIEEHLTAVARRARFGVQAIGVIRADGVLHWSTAQAPGAQPVSVAEREYFAVHRDGKRELHVSALTIGRTSAIRWSMHLTRALEDRSGNFAGVALVSLDPIELSKKLGALHAGHGEASVVLRLDDGALLALGAPEERRFLGGALPEEAVLFQLMRAERAGRARVWSHLSGRELLFGYRTVSGAPLAVAYGLDAEQELAPIRALRRSAQASMAIAATLSLMILLLVLWWMPPTRARASLPAGLAERAPG</sequence>
<comment type="caution">
    <text evidence="2">The sequence shown here is derived from an EMBL/GenBank/DDBJ whole genome shotgun (WGS) entry which is preliminary data.</text>
</comment>
<dbReference type="Proteomes" id="UP000597507">
    <property type="component" value="Unassembled WGS sequence"/>
</dbReference>
<protein>
    <submittedName>
        <fullName evidence="2">Uncharacterized protein</fullName>
    </submittedName>
</protein>
<dbReference type="Gene3D" id="3.30.450.20">
    <property type="entry name" value="PAS domain"/>
    <property type="match status" value="2"/>
</dbReference>
<dbReference type="CDD" id="cd12915">
    <property type="entry name" value="PDC2_DGC_like"/>
    <property type="match status" value="1"/>
</dbReference>
<reference evidence="2 3" key="1">
    <citation type="journal article" date="2014" name="Int. J. Syst. Evol. Microbiol.">
        <title>Complete genome sequence of Corynebacterium casei LMG S-19264T (=DSM 44701T), isolated from a smear-ripened cheese.</title>
        <authorList>
            <consortium name="US DOE Joint Genome Institute (JGI-PGF)"/>
            <person name="Walter F."/>
            <person name="Albersmeier A."/>
            <person name="Kalinowski J."/>
            <person name="Ruckert C."/>
        </authorList>
    </citation>
    <scope>NUCLEOTIDE SEQUENCE [LARGE SCALE GENOMIC DNA]</scope>
    <source>
        <strain evidence="2 3">CGMCC 1.16330</strain>
    </source>
</reference>
<name>A0A8J2Z7V2_9PROT</name>
<dbReference type="AlphaFoldDB" id="A0A8J2Z7V2"/>
<proteinExistence type="predicted"/>
<keyword evidence="1" id="KW-0812">Transmembrane</keyword>
<evidence type="ECO:0000313" key="2">
    <source>
        <dbReference type="EMBL" id="GGG18202.1"/>
    </source>
</evidence>
<dbReference type="RefSeq" id="WP_188897703.1">
    <property type="nucleotide sequence ID" value="NZ_BMKS01000001.1"/>
</dbReference>
<dbReference type="CDD" id="cd12914">
    <property type="entry name" value="PDC1_DGC_like"/>
    <property type="match status" value="1"/>
</dbReference>
<evidence type="ECO:0000256" key="1">
    <source>
        <dbReference type="SAM" id="Phobius"/>
    </source>
</evidence>
<gene>
    <name evidence="2" type="ORF">GCM10010964_03040</name>
</gene>
<accession>A0A8J2Z7V2</accession>
<organism evidence="2 3">
    <name type="scientific">Caldovatus sediminis</name>
    <dbReference type="NCBI Taxonomy" id="2041189"/>
    <lineage>
        <taxon>Bacteria</taxon>
        <taxon>Pseudomonadati</taxon>
        <taxon>Pseudomonadota</taxon>
        <taxon>Alphaproteobacteria</taxon>
        <taxon>Acetobacterales</taxon>
        <taxon>Roseomonadaceae</taxon>
        <taxon>Caldovatus</taxon>
    </lineage>
</organism>
<feature type="transmembrane region" description="Helical" evidence="1">
    <location>
        <begin position="308"/>
        <end position="328"/>
    </location>
</feature>
<keyword evidence="3" id="KW-1185">Reference proteome</keyword>